<organism evidence="1 2">
    <name type="scientific">Candidatus Sarcina troglodytae</name>
    <dbReference type="NCBI Taxonomy" id="2726954"/>
    <lineage>
        <taxon>Bacteria</taxon>
        <taxon>Bacillati</taxon>
        <taxon>Bacillota</taxon>
        <taxon>Clostridia</taxon>
        <taxon>Eubacteriales</taxon>
        <taxon>Clostridiaceae</taxon>
        <taxon>Sarcina</taxon>
    </lineage>
</organism>
<geneLocation type="plasmid" evidence="1 2">
    <name>p9</name>
</geneLocation>
<sequence>MIENKDRFSRWFNRMLKYEFIEDKDFFKSRIFTLVNNEAKRELQDYLLTIDMVKEILILQRGTKGERYRKYLIECEKKLKETQLFDNTEIAKRFIEEQQRKQSFID</sequence>
<gene>
    <name evidence="1" type="ORF">HH195_12415</name>
</gene>
<keyword evidence="1" id="KW-0614">Plasmid</keyword>
<accession>A0ACD1BHK6</accession>
<evidence type="ECO:0000313" key="2">
    <source>
        <dbReference type="Proteomes" id="UP000594603"/>
    </source>
</evidence>
<evidence type="ECO:0000313" key="1">
    <source>
        <dbReference type="EMBL" id="QPJ86768.1"/>
    </source>
</evidence>
<protein>
    <submittedName>
        <fullName evidence="1">Uncharacterized protein</fullName>
    </submittedName>
</protein>
<name>A0ACD1BHK6_9CLOT</name>
<keyword evidence="2" id="KW-1185">Reference proteome</keyword>
<dbReference type="EMBL" id="CP051763">
    <property type="protein sequence ID" value="QPJ86768.1"/>
    <property type="molecule type" value="Genomic_DNA"/>
</dbReference>
<dbReference type="Proteomes" id="UP000594603">
    <property type="component" value="Plasmid p9"/>
</dbReference>
<proteinExistence type="predicted"/>
<reference evidence="1" key="1">
    <citation type="submission" date="2020-04" db="EMBL/GenBank/DDBJ databases">
        <title>A novel bacterium ('Candidatus Sarcina troglodytae' sp. nov.) linked to a protracted, uniformly lethal epizootic among sanctuary western chimpanzees (Pan troglodytes verus) in Sierra Leone.</title>
        <authorList>
            <person name="Owens L.A."/>
            <person name="Colitti B."/>
            <person name="Hirji I."/>
            <person name="Pizaro A."/>
            <person name="Jaffe J.E."/>
            <person name="Moittie S."/>
            <person name="Bishop-Lilly K.A."/>
            <person name="Estrella L.A."/>
            <person name="Voegtly L.J."/>
            <person name="Kuhn J.H."/>
            <person name="Suen G."/>
            <person name="Deblois C.L."/>
            <person name="Dunn C."/>
            <person name="Juan-Salles C."/>
            <person name="Goldberg T.L."/>
        </authorList>
    </citation>
    <scope>NUCLEOTIDE SEQUENCE</scope>
    <source>
        <strain evidence="1">JB2</strain>
    </source>
</reference>